<evidence type="ECO:0000313" key="5">
    <source>
        <dbReference type="Proteomes" id="UP000274429"/>
    </source>
</evidence>
<dbReference type="Pfam" id="PF01433">
    <property type="entry name" value="Peptidase_M1"/>
    <property type="match status" value="1"/>
</dbReference>
<gene>
    <name evidence="4" type="ORF">TTAC_LOCUS3185</name>
</gene>
<dbReference type="GO" id="GO:0043171">
    <property type="term" value="P:peptide catabolic process"/>
    <property type="evidence" value="ECO:0007669"/>
    <property type="project" value="TreeGrafter"/>
</dbReference>
<keyword evidence="5" id="KW-1185">Reference proteome</keyword>
<dbReference type="GO" id="GO:0005615">
    <property type="term" value="C:extracellular space"/>
    <property type="evidence" value="ECO:0007669"/>
    <property type="project" value="TreeGrafter"/>
</dbReference>
<evidence type="ECO:0000256" key="1">
    <source>
        <dbReference type="ARBA" id="ARBA00010136"/>
    </source>
</evidence>
<feature type="domain" description="Peptidase M1 membrane alanine aminopeptidase" evidence="2">
    <location>
        <begin position="1"/>
        <end position="51"/>
    </location>
</feature>
<accession>A0A0R3WR10</accession>
<dbReference type="InterPro" id="IPR050344">
    <property type="entry name" value="Peptidase_M1_aminopeptidases"/>
</dbReference>
<evidence type="ECO:0000313" key="6">
    <source>
        <dbReference type="WBParaSite" id="TTAC_0000320001-mRNA-1"/>
    </source>
</evidence>
<dbReference type="SUPFAM" id="SSF55486">
    <property type="entry name" value="Metalloproteases ('zincins'), catalytic domain"/>
    <property type="match status" value="1"/>
</dbReference>
<dbReference type="GO" id="GO:0042277">
    <property type="term" value="F:peptide binding"/>
    <property type="evidence" value="ECO:0007669"/>
    <property type="project" value="TreeGrafter"/>
</dbReference>
<dbReference type="InterPro" id="IPR027268">
    <property type="entry name" value="Peptidase_M4/M1_CTD_sf"/>
</dbReference>
<dbReference type="OrthoDB" id="275509at2759"/>
<protein>
    <submittedName>
        <fullName evidence="6">ERAP1_C domain-containing protein</fullName>
    </submittedName>
</protein>
<dbReference type="GO" id="GO:0008270">
    <property type="term" value="F:zinc ion binding"/>
    <property type="evidence" value="ECO:0007669"/>
    <property type="project" value="InterPro"/>
</dbReference>
<dbReference type="STRING" id="6205.A0A0R3WR10"/>
<evidence type="ECO:0000259" key="2">
    <source>
        <dbReference type="Pfam" id="PF01433"/>
    </source>
</evidence>
<dbReference type="WBParaSite" id="TTAC_0000320001-mRNA-1">
    <property type="protein sequence ID" value="TTAC_0000320001-mRNA-1"/>
    <property type="gene ID" value="TTAC_0000320001"/>
</dbReference>
<dbReference type="PANTHER" id="PTHR11533">
    <property type="entry name" value="PROTEASE M1 ZINC METALLOPROTEASE"/>
    <property type="match status" value="1"/>
</dbReference>
<dbReference type="Pfam" id="PF11838">
    <property type="entry name" value="ERAP1_C"/>
    <property type="match status" value="1"/>
</dbReference>
<dbReference type="GO" id="GO:0016020">
    <property type="term" value="C:membrane"/>
    <property type="evidence" value="ECO:0007669"/>
    <property type="project" value="TreeGrafter"/>
</dbReference>
<evidence type="ECO:0000313" key="4">
    <source>
        <dbReference type="EMBL" id="VDM22122.1"/>
    </source>
</evidence>
<evidence type="ECO:0000259" key="3">
    <source>
        <dbReference type="Pfam" id="PF11838"/>
    </source>
</evidence>
<dbReference type="AlphaFoldDB" id="A0A0R3WR10"/>
<name>A0A0R3WR10_HYDTA</name>
<dbReference type="Gene3D" id="1.10.390.10">
    <property type="entry name" value="Neutral Protease Domain 2"/>
    <property type="match status" value="1"/>
</dbReference>
<organism evidence="6">
    <name type="scientific">Hydatigena taeniaeformis</name>
    <name type="common">Feline tapeworm</name>
    <name type="synonym">Taenia taeniaeformis</name>
    <dbReference type="NCBI Taxonomy" id="6205"/>
    <lineage>
        <taxon>Eukaryota</taxon>
        <taxon>Metazoa</taxon>
        <taxon>Spiralia</taxon>
        <taxon>Lophotrochozoa</taxon>
        <taxon>Platyhelminthes</taxon>
        <taxon>Cestoda</taxon>
        <taxon>Eucestoda</taxon>
        <taxon>Cyclophyllidea</taxon>
        <taxon>Taeniidae</taxon>
        <taxon>Hydatigera</taxon>
    </lineage>
</organism>
<dbReference type="Gene3D" id="2.60.40.1910">
    <property type="match status" value="1"/>
</dbReference>
<sequence>MLHNYMGDFRFQKGLRAYFERFKYSNASTKDLWAALETTGVSGVAELMSLWTKQTGYPVIFARPIHASDGTHSIGLKQQRFLADSTSARSEPPVRWRIPIAVCDVKDSKSIFLNKITFGADSSLSKVPCRGVRSQPSASTDVGSEETIYTLPNVVQAPQVRLNPDAIGFYRVRYDSIMLDTIMDAISSGAIPTRDRIALLDDQFALARAGLQGLDKALNFCLAFVGERRYSVWSVLSECLAEVRILLEEATYPEKDGIVFPQPSSEICGLDKLCAELALPVYAKIGFTPNPKDSNRVQILRPIIISILGSIGYSDVITRAQSAFQHHYRAAISELSDRITKGEANLIPPDLRSAVYSICMRNGGEEEFSMLLDLYSFATLDDERVRILSSLGAATDANIIHRLFNFTFTEEIRKQDRFHVLLGATVTAGGRRALWNLVRTQFARLSKDLGTSHLLGKVLAGSISGFASLKHYEDIKAFFERHDTPCPRVIAQALESVRIRMEQWKRDEVAVREFLNSQYPPDF</sequence>
<comment type="similarity">
    <text evidence="1">Belongs to the peptidase M1 family.</text>
</comment>
<proteinExistence type="inferred from homology"/>
<dbReference type="EMBL" id="UYWX01002037">
    <property type="protein sequence ID" value="VDM22122.1"/>
    <property type="molecule type" value="Genomic_DNA"/>
</dbReference>
<dbReference type="InterPro" id="IPR014782">
    <property type="entry name" value="Peptidase_M1_dom"/>
</dbReference>
<dbReference type="GO" id="GO:0070006">
    <property type="term" value="F:metalloaminopeptidase activity"/>
    <property type="evidence" value="ECO:0007669"/>
    <property type="project" value="TreeGrafter"/>
</dbReference>
<dbReference type="InterPro" id="IPR024571">
    <property type="entry name" value="ERAP1-like_C_dom"/>
</dbReference>
<dbReference type="GO" id="GO:0005737">
    <property type="term" value="C:cytoplasm"/>
    <property type="evidence" value="ECO:0007669"/>
    <property type="project" value="TreeGrafter"/>
</dbReference>
<dbReference type="PANTHER" id="PTHR11533:SF174">
    <property type="entry name" value="PUROMYCIN-SENSITIVE AMINOPEPTIDASE-RELATED"/>
    <property type="match status" value="1"/>
</dbReference>
<dbReference type="GO" id="GO:0006508">
    <property type="term" value="P:proteolysis"/>
    <property type="evidence" value="ECO:0007669"/>
    <property type="project" value="TreeGrafter"/>
</dbReference>
<dbReference type="Gene3D" id="1.25.50.20">
    <property type="match status" value="1"/>
</dbReference>
<reference evidence="4 5" key="2">
    <citation type="submission" date="2018-11" db="EMBL/GenBank/DDBJ databases">
        <authorList>
            <consortium name="Pathogen Informatics"/>
        </authorList>
    </citation>
    <scope>NUCLEOTIDE SEQUENCE [LARGE SCALE GENOMIC DNA]</scope>
</reference>
<feature type="domain" description="ERAP1-like C-terminal" evidence="3">
    <location>
        <begin position="161"/>
        <end position="498"/>
    </location>
</feature>
<dbReference type="Proteomes" id="UP000274429">
    <property type="component" value="Unassembled WGS sequence"/>
</dbReference>
<reference evidence="6" key="1">
    <citation type="submission" date="2017-02" db="UniProtKB">
        <authorList>
            <consortium name="WormBaseParasite"/>
        </authorList>
    </citation>
    <scope>IDENTIFICATION</scope>
</reference>